<dbReference type="SUPFAM" id="SSF103473">
    <property type="entry name" value="MFS general substrate transporter"/>
    <property type="match status" value="1"/>
</dbReference>
<dbReference type="Pfam" id="PF00083">
    <property type="entry name" value="Sugar_tr"/>
    <property type="match status" value="1"/>
</dbReference>
<accession>A0A9D3MAN8</accession>
<evidence type="ECO:0000256" key="2">
    <source>
        <dbReference type="ARBA" id="ARBA00022692"/>
    </source>
</evidence>
<organism evidence="6 7">
    <name type="scientific">Anguilla anguilla</name>
    <name type="common">European freshwater eel</name>
    <name type="synonym">Muraena anguilla</name>
    <dbReference type="NCBI Taxonomy" id="7936"/>
    <lineage>
        <taxon>Eukaryota</taxon>
        <taxon>Metazoa</taxon>
        <taxon>Chordata</taxon>
        <taxon>Craniata</taxon>
        <taxon>Vertebrata</taxon>
        <taxon>Euteleostomi</taxon>
        <taxon>Actinopterygii</taxon>
        <taxon>Neopterygii</taxon>
        <taxon>Teleostei</taxon>
        <taxon>Anguilliformes</taxon>
        <taxon>Anguillidae</taxon>
        <taxon>Anguilla</taxon>
    </lineage>
</organism>
<dbReference type="InterPro" id="IPR005828">
    <property type="entry name" value="MFS_sugar_transport-like"/>
</dbReference>
<dbReference type="Gene3D" id="1.20.1250.20">
    <property type="entry name" value="MFS general substrate transporter like domains"/>
    <property type="match status" value="1"/>
</dbReference>
<keyword evidence="3 5" id="KW-1133">Transmembrane helix</keyword>
<feature type="transmembrane region" description="Helical" evidence="5">
    <location>
        <begin position="150"/>
        <end position="173"/>
    </location>
</feature>
<evidence type="ECO:0000256" key="4">
    <source>
        <dbReference type="ARBA" id="ARBA00023136"/>
    </source>
</evidence>
<proteinExistence type="predicted"/>
<comment type="subcellular location">
    <subcellularLocation>
        <location evidence="1">Membrane</location>
        <topology evidence="1">Multi-pass membrane protein</topology>
    </subcellularLocation>
</comment>
<dbReference type="GO" id="GO:0022857">
    <property type="term" value="F:transmembrane transporter activity"/>
    <property type="evidence" value="ECO:0007669"/>
    <property type="project" value="InterPro"/>
</dbReference>
<gene>
    <name evidence="6" type="ORF">ANANG_G00134010</name>
</gene>
<feature type="transmembrane region" description="Helical" evidence="5">
    <location>
        <begin position="20"/>
        <end position="43"/>
    </location>
</feature>
<evidence type="ECO:0000313" key="6">
    <source>
        <dbReference type="EMBL" id="KAG5844989.1"/>
    </source>
</evidence>
<dbReference type="InterPro" id="IPR036259">
    <property type="entry name" value="MFS_trans_sf"/>
</dbReference>
<evidence type="ECO:0000256" key="1">
    <source>
        <dbReference type="ARBA" id="ARBA00004141"/>
    </source>
</evidence>
<evidence type="ECO:0000256" key="5">
    <source>
        <dbReference type="SAM" id="Phobius"/>
    </source>
</evidence>
<dbReference type="Proteomes" id="UP001044222">
    <property type="component" value="Chromosome 7"/>
</dbReference>
<evidence type="ECO:0008006" key="8">
    <source>
        <dbReference type="Google" id="ProtNLM"/>
    </source>
</evidence>
<name>A0A9D3MAN8_ANGAN</name>
<keyword evidence="2 5" id="KW-0812">Transmembrane</keyword>
<reference evidence="6" key="1">
    <citation type="submission" date="2021-01" db="EMBL/GenBank/DDBJ databases">
        <title>A chromosome-scale assembly of European eel, Anguilla anguilla.</title>
        <authorList>
            <person name="Henkel C."/>
            <person name="Jong-Raadsen S.A."/>
            <person name="Dufour S."/>
            <person name="Weltzien F.-A."/>
            <person name="Palstra A.P."/>
            <person name="Pelster B."/>
            <person name="Spaink H.P."/>
            <person name="Van Den Thillart G.E."/>
            <person name="Jansen H."/>
            <person name="Zahm M."/>
            <person name="Klopp C."/>
            <person name="Cedric C."/>
            <person name="Louis A."/>
            <person name="Berthelot C."/>
            <person name="Parey E."/>
            <person name="Roest Crollius H."/>
            <person name="Montfort J."/>
            <person name="Robinson-Rechavi M."/>
            <person name="Bucao C."/>
            <person name="Bouchez O."/>
            <person name="Gislard M."/>
            <person name="Lluch J."/>
            <person name="Milhes M."/>
            <person name="Lampietro C."/>
            <person name="Lopez Roques C."/>
            <person name="Donnadieu C."/>
            <person name="Braasch I."/>
            <person name="Desvignes T."/>
            <person name="Postlethwait J."/>
            <person name="Bobe J."/>
            <person name="Guiguen Y."/>
            <person name="Dirks R."/>
        </authorList>
    </citation>
    <scope>NUCLEOTIDE SEQUENCE</scope>
    <source>
        <strain evidence="6">Tag_6206</strain>
        <tissue evidence="6">Liver</tissue>
    </source>
</reference>
<feature type="transmembrane region" description="Helical" evidence="5">
    <location>
        <begin position="124"/>
        <end position="143"/>
    </location>
</feature>
<evidence type="ECO:0000313" key="7">
    <source>
        <dbReference type="Proteomes" id="UP001044222"/>
    </source>
</evidence>
<dbReference type="AlphaFoldDB" id="A0A9D3MAN8"/>
<comment type="caution">
    <text evidence="6">The sequence shown here is derived from an EMBL/GenBank/DDBJ whole genome shotgun (WGS) entry which is preliminary data.</text>
</comment>
<evidence type="ECO:0000256" key="3">
    <source>
        <dbReference type="ARBA" id="ARBA00022989"/>
    </source>
</evidence>
<sequence>MVGKVWCMMEEAKPEVTRCWGVLPLAFSTVGMCAFYAVGYAVLPLCAYFIRSWRTLLLVLALPGFLYLPLWWFIPESPRWLLSQRSSEGGRGHRPGCSRKMASDLPGLYLGRGFAKLLVVSRRLIISATLLIGGAALLLIQMVPEKFSSFTIGMAMVGKLGVTAAFSVLYISAMELYPTVVRGMGVGVCSMTSKIGRSLALPGIRGYI</sequence>
<dbReference type="GO" id="GO:0016020">
    <property type="term" value="C:membrane"/>
    <property type="evidence" value="ECO:0007669"/>
    <property type="project" value="UniProtKB-SubCell"/>
</dbReference>
<dbReference type="EMBL" id="JAFIRN010000007">
    <property type="protein sequence ID" value="KAG5844989.1"/>
    <property type="molecule type" value="Genomic_DNA"/>
</dbReference>
<protein>
    <recommendedName>
        <fullName evidence="8">Major facilitator superfamily (MFS) profile domain-containing protein</fullName>
    </recommendedName>
</protein>
<dbReference type="PANTHER" id="PTHR24064">
    <property type="entry name" value="SOLUTE CARRIER FAMILY 22 MEMBER"/>
    <property type="match status" value="1"/>
</dbReference>
<keyword evidence="7" id="KW-1185">Reference proteome</keyword>
<feature type="transmembrane region" description="Helical" evidence="5">
    <location>
        <begin position="55"/>
        <end position="74"/>
    </location>
</feature>
<keyword evidence="4 5" id="KW-0472">Membrane</keyword>